<gene>
    <name evidence="1" type="ORF">POCULU_LOCUS10259</name>
</gene>
<reference evidence="1" key="1">
    <citation type="submission" date="2021-06" db="EMBL/GenBank/DDBJ databases">
        <authorList>
            <person name="Kallberg Y."/>
            <person name="Tangrot J."/>
            <person name="Rosling A."/>
        </authorList>
    </citation>
    <scope>NUCLEOTIDE SEQUENCE</scope>
    <source>
        <strain evidence="1">IA702</strain>
    </source>
</reference>
<evidence type="ECO:0000313" key="1">
    <source>
        <dbReference type="EMBL" id="CAG8657061.1"/>
    </source>
</evidence>
<protein>
    <submittedName>
        <fullName evidence="1">11216_t:CDS:1</fullName>
    </submittedName>
</protein>
<keyword evidence="2" id="KW-1185">Reference proteome</keyword>
<accession>A0A9N9DZM5</accession>
<comment type="caution">
    <text evidence="1">The sequence shown here is derived from an EMBL/GenBank/DDBJ whole genome shotgun (WGS) entry which is preliminary data.</text>
</comment>
<organism evidence="1 2">
    <name type="scientific">Paraglomus occultum</name>
    <dbReference type="NCBI Taxonomy" id="144539"/>
    <lineage>
        <taxon>Eukaryota</taxon>
        <taxon>Fungi</taxon>
        <taxon>Fungi incertae sedis</taxon>
        <taxon>Mucoromycota</taxon>
        <taxon>Glomeromycotina</taxon>
        <taxon>Glomeromycetes</taxon>
        <taxon>Paraglomerales</taxon>
        <taxon>Paraglomeraceae</taxon>
        <taxon>Paraglomus</taxon>
    </lineage>
</organism>
<dbReference type="EMBL" id="CAJVPJ010004938">
    <property type="protein sequence ID" value="CAG8657061.1"/>
    <property type="molecule type" value="Genomic_DNA"/>
</dbReference>
<feature type="non-terminal residue" evidence="1">
    <location>
        <position position="1"/>
    </location>
</feature>
<proteinExistence type="predicted"/>
<sequence>DKHLQHVVAATNFGETQILAGILACGYKNMHQSHTLTDQTIFVAHVVSYYITFYKAVGIKNIGETL</sequence>
<dbReference type="AlphaFoldDB" id="A0A9N9DZM5"/>
<name>A0A9N9DZM5_9GLOM</name>
<dbReference type="OrthoDB" id="2382948at2759"/>
<evidence type="ECO:0000313" key="2">
    <source>
        <dbReference type="Proteomes" id="UP000789572"/>
    </source>
</evidence>
<dbReference type="Proteomes" id="UP000789572">
    <property type="component" value="Unassembled WGS sequence"/>
</dbReference>